<evidence type="ECO:0000313" key="2">
    <source>
        <dbReference type="Proteomes" id="UP000291822"/>
    </source>
</evidence>
<dbReference type="RefSeq" id="WP_131410728.1">
    <property type="nucleotide sequence ID" value="NZ_SJTG01000003.1"/>
</dbReference>
<gene>
    <name evidence="1" type="ORF">EZM97_21760</name>
</gene>
<dbReference type="EMBL" id="SJTG01000003">
    <property type="protein sequence ID" value="TCI08877.1"/>
    <property type="molecule type" value="Genomic_DNA"/>
</dbReference>
<keyword evidence="2" id="KW-1185">Reference proteome</keyword>
<name>A0A4R0YMX2_9GAMM</name>
<comment type="caution">
    <text evidence="1">The sequence shown here is derived from an EMBL/GenBank/DDBJ whole genome shotgun (WGS) entry which is preliminary data.</text>
</comment>
<organism evidence="1 2">
    <name type="scientific">Dyella soli</name>
    <dbReference type="NCBI Taxonomy" id="522319"/>
    <lineage>
        <taxon>Bacteria</taxon>
        <taxon>Pseudomonadati</taxon>
        <taxon>Pseudomonadota</taxon>
        <taxon>Gammaproteobacteria</taxon>
        <taxon>Lysobacterales</taxon>
        <taxon>Rhodanobacteraceae</taxon>
        <taxon>Dyella</taxon>
    </lineage>
</organism>
<proteinExistence type="predicted"/>
<protein>
    <submittedName>
        <fullName evidence="1">Uncharacterized protein</fullName>
    </submittedName>
</protein>
<reference evidence="1 2" key="1">
    <citation type="submission" date="2019-02" db="EMBL/GenBank/DDBJ databases">
        <title>Dyella amyloliquefaciens sp. nov., isolated from forest soil.</title>
        <authorList>
            <person name="Gao Z.-H."/>
            <person name="Qiu L.-H."/>
        </authorList>
    </citation>
    <scope>NUCLEOTIDE SEQUENCE [LARGE SCALE GENOMIC DNA]</scope>
    <source>
        <strain evidence="1 2">KACC 12747</strain>
    </source>
</reference>
<evidence type="ECO:0000313" key="1">
    <source>
        <dbReference type="EMBL" id="TCI08877.1"/>
    </source>
</evidence>
<dbReference type="AlphaFoldDB" id="A0A4R0YMX2"/>
<sequence length="254" mass="28536">MSKVTIPAWQRPHWQPSSEEALLQFYVFGKFEPVRAPSADYGSDGLPKGMELTSHHHNALRQWEGYPLKGGMGRMFKNDAPEVYRLALDAPEVLVVRGRLPDSADTGYLRDTLGVLAALLDVGGTAILDPQVLSLYDADGWRRQYLVRDGAPIRNHLLILRDAEEQQGRYWIHTRGMRKFGRPDISIRNVSEKDTDRAGLLCERLVELEALGAHFSDGQQLDAEGLHGGLTAHLGGGYEDPEFNNTFVEFRWPD</sequence>
<accession>A0A4R0YMX2</accession>
<dbReference type="Proteomes" id="UP000291822">
    <property type="component" value="Unassembled WGS sequence"/>
</dbReference>